<organism evidence="3 4">
    <name type="scientific">Fluctibacter corallii</name>
    <dbReference type="NCBI Taxonomy" id="2984329"/>
    <lineage>
        <taxon>Bacteria</taxon>
        <taxon>Pseudomonadati</taxon>
        <taxon>Pseudomonadota</taxon>
        <taxon>Gammaproteobacteria</taxon>
        <taxon>Alteromonadales</taxon>
        <taxon>Alteromonadaceae</taxon>
        <taxon>Fluctibacter</taxon>
    </lineage>
</organism>
<protein>
    <submittedName>
        <fullName evidence="3">Phage shock protein PspA</fullName>
    </submittedName>
</protein>
<evidence type="ECO:0000256" key="1">
    <source>
        <dbReference type="ARBA" id="ARBA00043985"/>
    </source>
</evidence>
<keyword evidence="2" id="KW-0175">Coiled coil</keyword>
<accession>A0ABT3AD89</accession>
<reference evidence="3 4" key="1">
    <citation type="submission" date="2022-10" db="EMBL/GenBank/DDBJ databases">
        <title>Aestuariibacter sp. AA17 isolated from Montipora capitata coral fragment.</title>
        <authorList>
            <person name="Emsley S.A."/>
            <person name="Pfannmuller K.M."/>
            <person name="Loughran R.M."/>
            <person name="Shlafstein M."/>
            <person name="Papke E."/>
            <person name="Saw J.H."/>
            <person name="Ushijima B."/>
            <person name="Videau P."/>
        </authorList>
    </citation>
    <scope>NUCLEOTIDE SEQUENCE [LARGE SCALE GENOMIC DNA]</scope>
    <source>
        <strain evidence="3 4">AA17</strain>
    </source>
</reference>
<evidence type="ECO:0000313" key="4">
    <source>
        <dbReference type="Proteomes" id="UP001652504"/>
    </source>
</evidence>
<evidence type="ECO:0000256" key="2">
    <source>
        <dbReference type="SAM" id="Coils"/>
    </source>
</evidence>
<dbReference type="EMBL" id="JAOWKX010000014">
    <property type="protein sequence ID" value="MCV2886643.1"/>
    <property type="molecule type" value="Genomic_DNA"/>
</dbReference>
<comment type="similarity">
    <text evidence="1">Belongs to the PspA/Vipp/IM30 family.</text>
</comment>
<dbReference type="Pfam" id="PF04012">
    <property type="entry name" value="PspA_IM30"/>
    <property type="match status" value="1"/>
</dbReference>
<gene>
    <name evidence="3" type="primary">pspA</name>
    <name evidence="3" type="ORF">OE749_18260</name>
</gene>
<keyword evidence="4" id="KW-1185">Reference proteome</keyword>
<dbReference type="Proteomes" id="UP001652504">
    <property type="component" value="Unassembled WGS sequence"/>
</dbReference>
<name>A0ABT3AD89_9ALTE</name>
<sequence>MGMFSRISDIVQANINAILDKAEDPQKVIRLIIQEMEETMVEVRSVAARHLAEKKSVERSLDKTSRQMQEWNDKAQLAVEKGREDLAKAALQQKHVIADKHEALTKEAEALEVSIAKLQEDTAQLAEKLTEARNRQKSLQIRHTSATTRLKVKTTEHMHKIDDAIARFDMYERKIDDLEAQVESYDFVKEGTSLDAEFKALASDDKIEAELEALRKKVA</sequence>
<dbReference type="InterPro" id="IPR014319">
    <property type="entry name" value="Phageshock_PspA"/>
</dbReference>
<proteinExistence type="inferred from homology"/>
<dbReference type="PANTHER" id="PTHR31088">
    <property type="entry name" value="MEMBRANE-ASSOCIATED PROTEIN VIPP1, CHLOROPLASTIC"/>
    <property type="match status" value="1"/>
</dbReference>
<dbReference type="NCBIfam" id="TIGR02977">
    <property type="entry name" value="phageshock_pspA"/>
    <property type="match status" value="1"/>
</dbReference>
<feature type="coiled-coil region" evidence="2">
    <location>
        <begin position="54"/>
        <end position="135"/>
    </location>
</feature>
<dbReference type="RefSeq" id="WP_263713933.1">
    <property type="nucleotide sequence ID" value="NZ_JAOWKX010000014.1"/>
</dbReference>
<evidence type="ECO:0000313" key="3">
    <source>
        <dbReference type="EMBL" id="MCV2886643.1"/>
    </source>
</evidence>
<comment type="caution">
    <text evidence="3">The sequence shown here is derived from an EMBL/GenBank/DDBJ whole genome shotgun (WGS) entry which is preliminary data.</text>
</comment>
<dbReference type="PANTHER" id="PTHR31088:SF6">
    <property type="entry name" value="PHAGE SHOCK PROTEIN A"/>
    <property type="match status" value="1"/>
</dbReference>
<dbReference type="InterPro" id="IPR007157">
    <property type="entry name" value="PspA_VIPP1"/>
</dbReference>